<comment type="caution">
    <text evidence="6">The sequence shown here is derived from an EMBL/GenBank/DDBJ whole genome shotgun (WGS) entry which is preliminary data.</text>
</comment>
<feature type="compositionally biased region" description="Low complexity" evidence="4">
    <location>
        <begin position="1409"/>
        <end position="1424"/>
    </location>
</feature>
<feature type="domain" description="GAR" evidence="5">
    <location>
        <begin position="1660"/>
        <end position="1734"/>
    </location>
</feature>
<organism evidence="6 7">
    <name type="scientific">Absidia repens</name>
    <dbReference type="NCBI Taxonomy" id="90262"/>
    <lineage>
        <taxon>Eukaryota</taxon>
        <taxon>Fungi</taxon>
        <taxon>Fungi incertae sedis</taxon>
        <taxon>Mucoromycota</taxon>
        <taxon>Mucoromycotina</taxon>
        <taxon>Mucoromycetes</taxon>
        <taxon>Mucorales</taxon>
        <taxon>Cunninghamellaceae</taxon>
        <taxon>Absidia</taxon>
    </lineage>
</organism>
<dbReference type="InterPro" id="IPR052145">
    <property type="entry name" value="Mediator/Homeobox_domain"/>
</dbReference>
<evidence type="ECO:0000256" key="1">
    <source>
        <dbReference type="ARBA" id="ARBA00004245"/>
    </source>
</evidence>
<feature type="compositionally biased region" description="Low complexity" evidence="4">
    <location>
        <begin position="113"/>
        <end position="126"/>
    </location>
</feature>
<evidence type="ECO:0000256" key="2">
    <source>
        <dbReference type="ARBA" id="ARBA00022490"/>
    </source>
</evidence>
<dbReference type="Proteomes" id="UP000193560">
    <property type="component" value="Unassembled WGS sequence"/>
</dbReference>
<dbReference type="PANTHER" id="PTHR24330">
    <property type="entry name" value="HOMEOBOX PROTEIN BARH-LIKE"/>
    <property type="match status" value="1"/>
</dbReference>
<proteinExistence type="predicted"/>
<accession>A0A1X2IDF2</accession>
<keyword evidence="2" id="KW-0963">Cytoplasm</keyword>
<feature type="compositionally biased region" description="Polar residues" evidence="4">
    <location>
        <begin position="1588"/>
        <end position="1597"/>
    </location>
</feature>
<dbReference type="Gene3D" id="3.30.920.20">
    <property type="entry name" value="Gas2-like domain"/>
    <property type="match status" value="1"/>
</dbReference>
<dbReference type="Pfam" id="PF02187">
    <property type="entry name" value="GAS2"/>
    <property type="match status" value="1"/>
</dbReference>
<sequence length="1893" mass="213438">MISDSSSHPSSYSSLSISSGRQQHSHSNTNITTLTSTTSGGGTPATTIGEGCWEDGLKSLDSYSAGSASQASELALLHPLQAAQEDVALYESNLVAMRTQLALITDGMKWVQQNDPRQQEQQQQQQLVTPSDPQHHVAQQHQVARLSQIDQAYNTLQYRMNQAEHQFTAFRQGFDFSQACHAIRFALDTVQANMMQQRTMMTANHHHAIVQAWEESIMQTTQQLADIRLDYADYFLPTSPSSQPQQQDEGNDDHDNDDDEVETKHEQHRVYEKRWETMHAKNELVRSWVEEVRVWFAEAERIRQWIDERRDQLEETTLPDPMAPLIQDDGDDHDGAVVDGIVAPGLEMVKHWQEQQQQLENDMDTFDKKDMARLRSHVKALTGGKDLSPADTTTIEITLTTLTTLDKVMHTLRHKSHRLHLLAQRALWEAEYAKTMAWLHSTENEVDTFLGQARWNADDSFTTEDKAGLIGGLLALEQKLAAFDQGGFTTTVNLFQDLDDDAHEDLPQHLEQRQENCEQFFADLYKRMTFVRSVVEQRLAITDFLDSAHHVHVDAQQLQLDLQHAGPLVTEADVEPDDEDFWAESVQAVQERIVPLASSQRIPYPVATLMVDQQDNEAANSVIRQHVSHHRTQLVLLGEAVDGQWQSLKHRWQLRQRMLTMVAEAEQWAVWAEERTGVIQQNQQQLLQPAAGTETIALEQLAHWERTVEAMKTKVNSKETQIKGWHVRLERLQAAVIEAMKEITIPEGDDDEATTAATAELDTAVDDMGAAYARLKELIQTHEAALAQERQRLEQGHCAVDRRNELLQFIHSLRSSLPGLKHTCGFMTGQSQQQDQDRFDTLTSTLDRLTLAVDEKQALLAPFQLDNDLVGDWATLMDELTQLGVFKETVREWYDRQRRLSLVEQALATMATTLDVGGPVDEERILLIQDQQDTLAGIGHDIRQAADTRDPLQTANYSCARDRHQGLEARVQQMMTEAVAKQQQKQDLEAWRQYEEKVNQLVMAISADHATVQHRVAHHRTQVWEHRHADVLATLARATATETQRLDAQVQADHRTQWDTLRQHAPSSSSHIDNSTSDLDVRVQTALRQLDEATAMEKRQLISMRHLHVHAKAAQDLQQWLTQCMAALAQLTMEIGVVDESEVRSSIGRFEAKLENMQPSLAGFRRIEAKVRALLDDSDDGGVVPPSVAARDQARAHINNIGSSLDDGFRQVAIQLDELSSATDRHRHHVTIARKMKELLHMIGGYRDNVAAIRIPAHAPLGIDHNNNDDTGDDISVATNKEELQQQQPGVGVDCLSSWLMTCPLSMVPSEQSLGQAHTELDKLEQDIQLHLDGALDDLDQLIGVEQANAMFTDQRKEITQAIAGLTQGIQEKRHWLAEATQLESILTVLDEWEVLLSALSEVVDRASIPCSPSSSSSVTAAEAESNHDNPQQQKKKKRADLQAMLIDLDTRYRYYEPNIQALVKEAQLVMMMQVDDGEVQPQQKQQQDPRVVAYYNRLTDQWGQLQQLAKAKKQALIAKIGPLADPLMMSTLHDALPGGHQRFLQQQQQQQQHQQQQRRPMTTMSSITTTTRAATTPGPAKDRSCARKSSYQNLVQRQRPGRIVTPSPTAVLPPRLMTAERARKRSSWRENQPPSLPSATGASPMARRSMSPLDAYVPDPKNDLDVALGNIVNDSPYAIKVKMVPGEVGRYWFGKKNPKLAYCRILRSRMVMVRVGGGKKGKNRPGLGYDYVLIFFYRSGWVELSQFLRDHALLEDGRFTSTMEQRLAAATTTTTTTTTVGQNDQDLELKKKKRHSHPMMTSTAPKDEESVAASNESSQPTKTAPSLRHSKSTPFFQPSAYYFARGPSPHSPQFGIKEGNKFLVTDDDGKQVQVTMTKARSKQTSTFRTPWR</sequence>
<dbReference type="GO" id="GO:0008017">
    <property type="term" value="F:microtubule binding"/>
    <property type="evidence" value="ECO:0007669"/>
    <property type="project" value="InterPro"/>
</dbReference>
<reference evidence="6 7" key="1">
    <citation type="submission" date="2016-07" db="EMBL/GenBank/DDBJ databases">
        <title>Pervasive Adenine N6-methylation of Active Genes in Fungi.</title>
        <authorList>
            <consortium name="DOE Joint Genome Institute"/>
            <person name="Mondo S.J."/>
            <person name="Dannebaum R.O."/>
            <person name="Kuo R.C."/>
            <person name="Labutti K."/>
            <person name="Haridas S."/>
            <person name="Kuo A."/>
            <person name="Salamov A."/>
            <person name="Ahrendt S.R."/>
            <person name="Lipzen A."/>
            <person name="Sullivan W."/>
            <person name="Andreopoulos W.B."/>
            <person name="Clum A."/>
            <person name="Lindquist E."/>
            <person name="Daum C."/>
            <person name="Ramamoorthy G.K."/>
            <person name="Gryganskyi A."/>
            <person name="Culley D."/>
            <person name="Magnuson J.K."/>
            <person name="James T.Y."/>
            <person name="O'Malley M.A."/>
            <person name="Stajich J.E."/>
            <person name="Spatafora J.W."/>
            <person name="Visel A."/>
            <person name="Grigoriev I.V."/>
        </authorList>
    </citation>
    <scope>NUCLEOTIDE SEQUENCE [LARGE SCALE GENOMIC DNA]</scope>
    <source>
        <strain evidence="6 7">NRRL 1336</strain>
    </source>
</reference>
<feature type="region of interest" description="Disordered" evidence="4">
    <location>
        <begin position="1771"/>
        <end position="1832"/>
    </location>
</feature>
<evidence type="ECO:0000256" key="3">
    <source>
        <dbReference type="ARBA" id="ARBA00023212"/>
    </source>
</evidence>
<evidence type="ECO:0000256" key="4">
    <source>
        <dbReference type="SAM" id="MobiDB-lite"/>
    </source>
</evidence>
<dbReference type="GO" id="GO:0005856">
    <property type="term" value="C:cytoskeleton"/>
    <property type="evidence" value="ECO:0007669"/>
    <property type="project" value="UniProtKB-SubCell"/>
</dbReference>
<feature type="compositionally biased region" description="Low complexity" evidence="4">
    <location>
        <begin position="1546"/>
        <end position="1578"/>
    </location>
</feature>
<keyword evidence="7" id="KW-1185">Reference proteome</keyword>
<evidence type="ECO:0000313" key="6">
    <source>
        <dbReference type="EMBL" id="ORZ14547.1"/>
    </source>
</evidence>
<dbReference type="EMBL" id="MCGE01000014">
    <property type="protein sequence ID" value="ORZ14547.1"/>
    <property type="molecule type" value="Genomic_DNA"/>
</dbReference>
<dbReference type="OrthoDB" id="2250192at2759"/>
<feature type="compositionally biased region" description="Low complexity" evidence="4">
    <location>
        <begin position="1"/>
        <end position="49"/>
    </location>
</feature>
<gene>
    <name evidence="6" type="ORF">BCR42DRAFT_417158</name>
</gene>
<feature type="compositionally biased region" description="Polar residues" evidence="4">
    <location>
        <begin position="1630"/>
        <end position="1642"/>
    </location>
</feature>
<feature type="compositionally biased region" description="Acidic residues" evidence="4">
    <location>
        <begin position="249"/>
        <end position="261"/>
    </location>
</feature>
<evidence type="ECO:0000313" key="7">
    <source>
        <dbReference type="Proteomes" id="UP000193560"/>
    </source>
</evidence>
<keyword evidence="3" id="KW-0206">Cytoskeleton</keyword>
<protein>
    <recommendedName>
        <fullName evidence="5">GAR domain-containing protein</fullName>
    </recommendedName>
</protein>
<feature type="region of interest" description="Disordered" evidence="4">
    <location>
        <begin position="1409"/>
        <end position="1439"/>
    </location>
</feature>
<feature type="compositionally biased region" description="Low complexity" evidence="4">
    <location>
        <begin position="1771"/>
        <end position="1780"/>
    </location>
</feature>
<dbReference type="Gene3D" id="1.20.58.60">
    <property type="match status" value="1"/>
</dbReference>
<feature type="region of interest" description="Disordered" evidence="4">
    <location>
        <begin position="1"/>
        <end position="50"/>
    </location>
</feature>
<dbReference type="InterPro" id="IPR036534">
    <property type="entry name" value="GAR_dom_sf"/>
</dbReference>
<dbReference type="SUPFAM" id="SSF143575">
    <property type="entry name" value="GAS2 domain-like"/>
    <property type="match status" value="1"/>
</dbReference>
<feature type="compositionally biased region" description="Polar residues" evidence="4">
    <location>
        <begin position="1813"/>
        <end position="1825"/>
    </location>
</feature>
<evidence type="ECO:0000259" key="5">
    <source>
        <dbReference type="PROSITE" id="PS51460"/>
    </source>
</evidence>
<comment type="subcellular location">
    <subcellularLocation>
        <location evidence="1">Cytoplasm</location>
        <location evidence="1">Cytoskeleton</location>
    </subcellularLocation>
</comment>
<feature type="compositionally biased region" description="Low complexity" evidence="4">
    <location>
        <begin position="237"/>
        <end position="248"/>
    </location>
</feature>
<feature type="region of interest" description="Disordered" evidence="4">
    <location>
        <begin position="235"/>
        <end position="268"/>
    </location>
</feature>
<feature type="region of interest" description="Disordered" evidence="4">
    <location>
        <begin position="1543"/>
        <end position="1657"/>
    </location>
</feature>
<feature type="region of interest" description="Disordered" evidence="4">
    <location>
        <begin position="113"/>
        <end position="134"/>
    </location>
</feature>
<name>A0A1X2IDF2_9FUNG</name>
<dbReference type="PROSITE" id="PS51460">
    <property type="entry name" value="GAR"/>
    <property type="match status" value="1"/>
</dbReference>
<dbReference type="InterPro" id="IPR003108">
    <property type="entry name" value="GAR_dom"/>
</dbReference>